<dbReference type="OrthoDB" id="1926201at2"/>
<name>A0A1H8C2K5_STIAU</name>
<accession>A0A1H8C2K5</accession>
<dbReference type="CDD" id="cd24049">
    <property type="entry name" value="ASKHA_NBD_PilM"/>
    <property type="match status" value="1"/>
</dbReference>
<dbReference type="Pfam" id="PF11104">
    <property type="entry name" value="PilM_2"/>
    <property type="match status" value="1"/>
</dbReference>
<proteinExistence type="predicted"/>
<sequence>MARILGLDLGSYAVKGVLFESNMRGYATKAYAEVRRAEGDRTETLKAALQELMANPALQADQVIVALPGPALMTHTFTLPFGDPKRIEAALPFEVESQLPFDLSDVVFDYQVTGQKDNKTASDVLVGVVRKEELSSLLGTLTGLNITPRIVTHPGITYQNLFLQLPTAFEGLDAAEAVAVVDIGHERTTVAIGRPGVGLEFARTFSGGGKDLSRALATEFQTPLPEAHQWKEVHGAMASVAAANGPDAERAAGAFLRGLQPILRELRPTFKSFTARSRRQVGAVVLCGGTARMPGLAEQLGRELHMPSRVLSLPNEASSAVPAEAQPQAAQAYSLALRGQASGAKAPRFNLRRGEFAFKGDYDYVKDKVGLLASFAATILLLLIASNVVRNSVLARREAQVDALLCATTQRILGTCETNYDRALNLLRGVESPAAALPQQSAINLLAEVTQRIPAEVPVKLDRIQIDLERIILQGETDSSKEIDTLTTALKGHRCFKEVNPGKVEKTRDGTKVSFRLDIQVQCPNQPVVES</sequence>
<dbReference type="PANTHER" id="PTHR32432">
    <property type="entry name" value="CELL DIVISION PROTEIN FTSA-RELATED"/>
    <property type="match status" value="1"/>
</dbReference>
<evidence type="ECO:0000313" key="1">
    <source>
        <dbReference type="EMBL" id="SEM88498.1"/>
    </source>
</evidence>
<keyword evidence="2" id="KW-1185">Reference proteome</keyword>
<dbReference type="Gene3D" id="3.30.420.40">
    <property type="match status" value="2"/>
</dbReference>
<dbReference type="InterPro" id="IPR050696">
    <property type="entry name" value="FtsA/MreB"/>
</dbReference>
<reference evidence="2" key="1">
    <citation type="submission" date="2016-10" db="EMBL/GenBank/DDBJ databases">
        <authorList>
            <person name="Varghese N."/>
            <person name="Submissions S."/>
        </authorList>
    </citation>
    <scope>NUCLEOTIDE SEQUENCE [LARGE SCALE GENOMIC DNA]</scope>
    <source>
        <strain evidence="2">DSM 17044</strain>
    </source>
</reference>
<dbReference type="RefSeq" id="WP_075010420.1">
    <property type="nucleotide sequence ID" value="NZ_FOAP01000025.1"/>
</dbReference>
<evidence type="ECO:0000313" key="2">
    <source>
        <dbReference type="Proteomes" id="UP000182719"/>
    </source>
</evidence>
<protein>
    <submittedName>
        <fullName evidence="1">Type II secretion system protein L (GspL)</fullName>
    </submittedName>
</protein>
<dbReference type="PANTHER" id="PTHR32432:SF3">
    <property type="entry name" value="ETHANOLAMINE UTILIZATION PROTEIN EUTJ"/>
    <property type="match status" value="1"/>
</dbReference>
<gene>
    <name evidence="1" type="ORF">SAMN05444354_12523</name>
</gene>
<dbReference type="EMBL" id="FOAP01000025">
    <property type="protein sequence ID" value="SEM88498.1"/>
    <property type="molecule type" value="Genomic_DNA"/>
</dbReference>
<dbReference type="AlphaFoldDB" id="A0A1H8C2K5"/>
<dbReference type="InterPro" id="IPR043129">
    <property type="entry name" value="ATPase_NBD"/>
</dbReference>
<organism evidence="1 2">
    <name type="scientific">Stigmatella aurantiaca</name>
    <dbReference type="NCBI Taxonomy" id="41"/>
    <lineage>
        <taxon>Bacteria</taxon>
        <taxon>Pseudomonadati</taxon>
        <taxon>Myxococcota</taxon>
        <taxon>Myxococcia</taxon>
        <taxon>Myxococcales</taxon>
        <taxon>Cystobacterineae</taxon>
        <taxon>Archangiaceae</taxon>
        <taxon>Stigmatella</taxon>
    </lineage>
</organism>
<dbReference type="Gene3D" id="3.30.1490.300">
    <property type="match status" value="1"/>
</dbReference>
<dbReference type="InterPro" id="IPR005883">
    <property type="entry name" value="PilM"/>
</dbReference>
<dbReference type="SUPFAM" id="SSF53067">
    <property type="entry name" value="Actin-like ATPase domain"/>
    <property type="match status" value="2"/>
</dbReference>
<dbReference type="Proteomes" id="UP000182719">
    <property type="component" value="Unassembled WGS sequence"/>
</dbReference>